<reference evidence="1 2" key="1">
    <citation type="submission" date="2016-10" db="EMBL/GenBank/DDBJ databases">
        <title>Genome sequence of Streptomyces gilvigriseus MUSC 26.</title>
        <authorList>
            <person name="Lee L.-H."/>
            <person name="Ser H.-L."/>
        </authorList>
    </citation>
    <scope>NUCLEOTIDE SEQUENCE [LARGE SCALE GENOMIC DNA]</scope>
    <source>
        <strain evidence="1 2">MUSC 26</strain>
    </source>
</reference>
<name>A0A1J7BKN3_9ACTN</name>
<dbReference type="RefSeq" id="WP_071654893.1">
    <property type="nucleotide sequence ID" value="NZ_MLCF01000006.1"/>
</dbReference>
<accession>A0A1J7BKN3</accession>
<dbReference type="AlphaFoldDB" id="A0A1J7BKN3"/>
<comment type="caution">
    <text evidence="1">The sequence shown here is derived from an EMBL/GenBank/DDBJ whole genome shotgun (WGS) entry which is preliminary data.</text>
</comment>
<evidence type="ECO:0000313" key="2">
    <source>
        <dbReference type="Proteomes" id="UP000243342"/>
    </source>
</evidence>
<dbReference type="Proteomes" id="UP000243342">
    <property type="component" value="Unassembled WGS sequence"/>
</dbReference>
<proteinExistence type="predicted"/>
<organism evidence="1 2">
    <name type="scientific">Mangrovactinospora gilvigrisea</name>
    <dbReference type="NCBI Taxonomy" id="1428644"/>
    <lineage>
        <taxon>Bacteria</taxon>
        <taxon>Bacillati</taxon>
        <taxon>Actinomycetota</taxon>
        <taxon>Actinomycetes</taxon>
        <taxon>Kitasatosporales</taxon>
        <taxon>Streptomycetaceae</taxon>
        <taxon>Mangrovactinospora</taxon>
    </lineage>
</organism>
<evidence type="ECO:0000313" key="1">
    <source>
        <dbReference type="EMBL" id="OIV39157.1"/>
    </source>
</evidence>
<dbReference type="EMBL" id="MLCF01000006">
    <property type="protein sequence ID" value="OIV39157.1"/>
    <property type="molecule type" value="Genomic_DNA"/>
</dbReference>
<protein>
    <submittedName>
        <fullName evidence="1">Uncharacterized protein</fullName>
    </submittedName>
</protein>
<gene>
    <name evidence="1" type="ORF">BIV57_02165</name>
</gene>
<keyword evidence="2" id="KW-1185">Reference proteome</keyword>
<sequence length="174" mass="19088">MERYIESNAAASALVLEVPTARWSSRLCWWPEAGGAALLVSLPRGLFVEHDEAMRRIAGFDGRAMANDVEYLTAVWGLGSGRDGELMEIPEAPLIRARVGQRQVSLELSGWPWLAHGQQAPLPRQWSADAADAGLLLGLTFDADLRHEECEEEFFDELADGRAALGLIQACRSV</sequence>
<dbReference type="OrthoDB" id="9837197at2"/>